<dbReference type="AlphaFoldDB" id="A0A956SDJ2"/>
<name>A0A956SDJ2_UNCEI</name>
<dbReference type="InterPro" id="IPR011519">
    <property type="entry name" value="UnbV_ASPIC"/>
</dbReference>
<evidence type="ECO:0000259" key="4">
    <source>
        <dbReference type="Pfam" id="PF13860"/>
    </source>
</evidence>
<dbReference type="Pfam" id="PF13860">
    <property type="entry name" value="FlgD_ig"/>
    <property type="match status" value="1"/>
</dbReference>
<evidence type="ECO:0000256" key="1">
    <source>
        <dbReference type="ARBA" id="ARBA00022729"/>
    </source>
</evidence>
<evidence type="ECO:0000313" key="6">
    <source>
        <dbReference type="Proteomes" id="UP000739538"/>
    </source>
</evidence>
<protein>
    <submittedName>
        <fullName evidence="5">VCBS repeat-containing protein</fullName>
    </submittedName>
</protein>
<dbReference type="Gene3D" id="2.60.40.4070">
    <property type="match status" value="1"/>
</dbReference>
<feature type="chain" id="PRO_5036684550" evidence="2">
    <location>
        <begin position="33"/>
        <end position="615"/>
    </location>
</feature>
<dbReference type="InterPro" id="IPR027039">
    <property type="entry name" value="Crtac1"/>
</dbReference>
<proteinExistence type="predicted"/>
<dbReference type="Gene3D" id="2.130.10.130">
    <property type="entry name" value="Integrin alpha, N-terminal"/>
    <property type="match status" value="1"/>
</dbReference>
<keyword evidence="1 2" id="KW-0732">Signal</keyword>
<comment type="caution">
    <text evidence="5">The sequence shown here is derived from an EMBL/GenBank/DDBJ whole genome shotgun (WGS) entry which is preliminary data.</text>
</comment>
<dbReference type="EMBL" id="JAGQHS010000053">
    <property type="protein sequence ID" value="MCA9756456.1"/>
    <property type="molecule type" value="Genomic_DNA"/>
</dbReference>
<reference evidence="5" key="2">
    <citation type="journal article" date="2021" name="Microbiome">
        <title>Successional dynamics and alternative stable states in a saline activated sludge microbial community over 9 years.</title>
        <authorList>
            <person name="Wang Y."/>
            <person name="Ye J."/>
            <person name="Ju F."/>
            <person name="Liu L."/>
            <person name="Boyd J.A."/>
            <person name="Deng Y."/>
            <person name="Parks D.H."/>
            <person name="Jiang X."/>
            <person name="Yin X."/>
            <person name="Woodcroft B.J."/>
            <person name="Tyson G.W."/>
            <person name="Hugenholtz P."/>
            <person name="Polz M.F."/>
            <person name="Zhang T."/>
        </authorList>
    </citation>
    <scope>NUCLEOTIDE SEQUENCE</scope>
    <source>
        <strain evidence="5">HKST-UBA02</strain>
    </source>
</reference>
<feature type="domain" description="ASPIC/UnbV" evidence="3">
    <location>
        <begin position="442"/>
        <end position="509"/>
    </location>
</feature>
<dbReference type="InterPro" id="IPR028994">
    <property type="entry name" value="Integrin_alpha_N"/>
</dbReference>
<dbReference type="Pfam" id="PF13517">
    <property type="entry name" value="FG-GAP_3"/>
    <property type="match status" value="2"/>
</dbReference>
<dbReference type="InterPro" id="IPR013517">
    <property type="entry name" value="FG-GAP"/>
</dbReference>
<dbReference type="SUPFAM" id="SSF69318">
    <property type="entry name" value="Integrin alpha N-terminal domain"/>
    <property type="match status" value="1"/>
</dbReference>
<feature type="domain" description="FlgD/Vpr Ig-like" evidence="4">
    <location>
        <begin position="555"/>
        <end position="598"/>
    </location>
</feature>
<evidence type="ECO:0000313" key="5">
    <source>
        <dbReference type="EMBL" id="MCA9756456.1"/>
    </source>
</evidence>
<dbReference type="Proteomes" id="UP000739538">
    <property type="component" value="Unassembled WGS sequence"/>
</dbReference>
<reference evidence="5" key="1">
    <citation type="submission" date="2020-04" db="EMBL/GenBank/DDBJ databases">
        <authorList>
            <person name="Zhang T."/>
        </authorList>
    </citation>
    <scope>NUCLEOTIDE SEQUENCE</scope>
    <source>
        <strain evidence="5">HKST-UBA02</strain>
    </source>
</reference>
<feature type="signal peptide" evidence="2">
    <location>
        <begin position="1"/>
        <end position="32"/>
    </location>
</feature>
<dbReference type="Pfam" id="PF07593">
    <property type="entry name" value="UnbV_ASPIC"/>
    <property type="match status" value="1"/>
</dbReference>
<dbReference type="PANTHER" id="PTHR16026">
    <property type="entry name" value="CARTILAGE ACIDIC PROTEIN 1"/>
    <property type="match status" value="1"/>
</dbReference>
<evidence type="ECO:0000256" key="2">
    <source>
        <dbReference type="SAM" id="SignalP"/>
    </source>
</evidence>
<organism evidence="5 6">
    <name type="scientific">Eiseniibacteriota bacterium</name>
    <dbReference type="NCBI Taxonomy" id="2212470"/>
    <lineage>
        <taxon>Bacteria</taxon>
        <taxon>Candidatus Eiseniibacteriota</taxon>
    </lineage>
</organism>
<accession>A0A956SDJ2</accession>
<sequence length="615" mass="65549">MRQRFCTDARAAVPIFATVAFVLGAGAFLPSAASSTPYYTDVTGELGVGVESTTFLGPGCAMADVDGDGDLDIYVVDGLGDPNRLFRNDGNHVFTEAAGAFGVDDSGYGKSTTFVDYDNDGDKDFLLARFGPAEGDRLFRNNGDGTFTDVSVESGFSVVANYHTGAAWADYDNDGWVDCYITCYSGTRQNCLMRNLGNGQFVDVAQSLGLWNNTGYGFQPGWIDYDLDGFMDLYLANDIFGTSNRLYHNNGDGTFTDVSEASGANQHLSTMGLAIGDLDQDGDPDMYMSNIYEGNVMLRNNGDGTFTDITVSSGTGVYKTCWGSDFLDFDNDGRLDLYVCAMLPGTNPGDPPVPNKLYRNTGNLVFEDVSAGSGADNAGYSYGSCQGDYDNDGDLDIYVTNWQSFEGAPPSTLLENQHVPRGGVATDFIRVNLIGTVSNRDAIGARVVLSSASGPQYRWVQCGTSYVSCSEPTLHFGMGTDTAADEIRIYWPSGLEQVVTGIPVGSTLTIVEGEDTTSIEPAGVVNTLSLLGASPNPARGGTAIRWSGLAEHGTHFAVLDASGREVRELSLAGSAGSVWWDGRDAQGRELPSGVYYVAWQGGAGQQARTSVTLIR</sequence>
<dbReference type="InterPro" id="IPR025965">
    <property type="entry name" value="FlgD/Vpr_Ig-like"/>
</dbReference>
<evidence type="ECO:0000259" key="3">
    <source>
        <dbReference type="Pfam" id="PF07593"/>
    </source>
</evidence>
<dbReference type="PANTHER" id="PTHR16026:SF0">
    <property type="entry name" value="CARTILAGE ACIDIC PROTEIN 1"/>
    <property type="match status" value="1"/>
</dbReference>
<gene>
    <name evidence="5" type="ORF">KDA27_11695</name>
</gene>